<evidence type="ECO:0000313" key="2">
    <source>
        <dbReference type="Proteomes" id="UP000814140"/>
    </source>
</evidence>
<accession>A0ACB8SDA3</accession>
<sequence length="256" mass="27892">MAEPRSFPASSSTSIPLSSAPSEYIPAVLPESFRVQILMSARASPLAPARPSRASCTCLDVAVSEAMRQCYCYTAADLCISFVHHTSLLTSLPSIRPHLRERERTLQRDVHAPLRTALHRQPAPDDVHRAAAAAAADDRHDDPARHRHDRHDRDRQCHDPALRAERLGLPAAVVRLRVAALEPDLPEPVDVRAAPGPDGLRAERRERARAPECVGGARCVWRRAGARGITRALTGVTLLCVFRASFPGSPGAIMLS</sequence>
<name>A0ACB8SDA3_9AGAM</name>
<reference evidence="1" key="2">
    <citation type="journal article" date="2022" name="New Phytol.">
        <title>Evolutionary transition to the ectomycorrhizal habit in the genomes of a hyperdiverse lineage of mushroom-forming fungi.</title>
        <authorList>
            <person name="Looney B."/>
            <person name="Miyauchi S."/>
            <person name="Morin E."/>
            <person name="Drula E."/>
            <person name="Courty P.E."/>
            <person name="Kohler A."/>
            <person name="Kuo A."/>
            <person name="LaButti K."/>
            <person name="Pangilinan J."/>
            <person name="Lipzen A."/>
            <person name="Riley R."/>
            <person name="Andreopoulos W."/>
            <person name="He G."/>
            <person name="Johnson J."/>
            <person name="Nolan M."/>
            <person name="Tritt A."/>
            <person name="Barry K.W."/>
            <person name="Grigoriev I.V."/>
            <person name="Nagy L.G."/>
            <person name="Hibbett D."/>
            <person name="Henrissat B."/>
            <person name="Matheny P.B."/>
            <person name="Labbe J."/>
            <person name="Martin F.M."/>
        </authorList>
    </citation>
    <scope>NUCLEOTIDE SEQUENCE</scope>
    <source>
        <strain evidence="1">HHB10654</strain>
    </source>
</reference>
<reference evidence="1" key="1">
    <citation type="submission" date="2021-03" db="EMBL/GenBank/DDBJ databases">
        <authorList>
            <consortium name="DOE Joint Genome Institute"/>
            <person name="Ahrendt S."/>
            <person name="Looney B.P."/>
            <person name="Miyauchi S."/>
            <person name="Morin E."/>
            <person name="Drula E."/>
            <person name="Courty P.E."/>
            <person name="Chicoki N."/>
            <person name="Fauchery L."/>
            <person name="Kohler A."/>
            <person name="Kuo A."/>
            <person name="Labutti K."/>
            <person name="Pangilinan J."/>
            <person name="Lipzen A."/>
            <person name="Riley R."/>
            <person name="Andreopoulos W."/>
            <person name="He G."/>
            <person name="Johnson J."/>
            <person name="Barry K.W."/>
            <person name="Grigoriev I.V."/>
            <person name="Nagy L."/>
            <person name="Hibbett D."/>
            <person name="Henrissat B."/>
            <person name="Matheny P.B."/>
            <person name="Labbe J."/>
            <person name="Martin F."/>
        </authorList>
    </citation>
    <scope>NUCLEOTIDE SEQUENCE</scope>
    <source>
        <strain evidence="1">HHB10654</strain>
    </source>
</reference>
<protein>
    <submittedName>
        <fullName evidence="1">Uncharacterized protein</fullName>
    </submittedName>
</protein>
<keyword evidence="2" id="KW-1185">Reference proteome</keyword>
<gene>
    <name evidence="1" type="ORF">BV25DRAFT_1220239</name>
</gene>
<dbReference type="Proteomes" id="UP000814140">
    <property type="component" value="Unassembled WGS sequence"/>
</dbReference>
<proteinExistence type="predicted"/>
<evidence type="ECO:0000313" key="1">
    <source>
        <dbReference type="EMBL" id="KAI0054198.1"/>
    </source>
</evidence>
<comment type="caution">
    <text evidence="1">The sequence shown here is derived from an EMBL/GenBank/DDBJ whole genome shotgun (WGS) entry which is preliminary data.</text>
</comment>
<dbReference type="EMBL" id="MU277660">
    <property type="protein sequence ID" value="KAI0054198.1"/>
    <property type="molecule type" value="Genomic_DNA"/>
</dbReference>
<organism evidence="1 2">
    <name type="scientific">Artomyces pyxidatus</name>
    <dbReference type="NCBI Taxonomy" id="48021"/>
    <lineage>
        <taxon>Eukaryota</taxon>
        <taxon>Fungi</taxon>
        <taxon>Dikarya</taxon>
        <taxon>Basidiomycota</taxon>
        <taxon>Agaricomycotina</taxon>
        <taxon>Agaricomycetes</taxon>
        <taxon>Russulales</taxon>
        <taxon>Auriscalpiaceae</taxon>
        <taxon>Artomyces</taxon>
    </lineage>
</organism>